<dbReference type="RefSeq" id="WP_303279110.1">
    <property type="nucleotide sequence ID" value="NZ_JAUOEK010000154.1"/>
</dbReference>
<sequence length="127" mass="14340">MKYFKLRQVSCIFFAVASFSFLKAQELDPQKALSLARVKKDGKIHIIQVYKIEDSFIEGTNLSESFNFYPNNIFDLIEKLGYDEILMKISSGSNVKISSGDVLLPVDAITNTIAVATNYPEHKKKNV</sequence>
<feature type="signal peptide" evidence="1">
    <location>
        <begin position="1"/>
        <end position="24"/>
    </location>
</feature>
<feature type="chain" id="PRO_5046666144" description="TonB-dependent receptor" evidence="1">
    <location>
        <begin position="25"/>
        <end position="127"/>
    </location>
</feature>
<keyword evidence="1" id="KW-0732">Signal</keyword>
<keyword evidence="3" id="KW-1185">Reference proteome</keyword>
<accession>A0ABT8WED7</accession>
<evidence type="ECO:0000313" key="3">
    <source>
        <dbReference type="Proteomes" id="UP001176883"/>
    </source>
</evidence>
<dbReference type="Proteomes" id="UP001176883">
    <property type="component" value="Unassembled WGS sequence"/>
</dbReference>
<proteinExistence type="predicted"/>
<name>A0ABT8WED7_9FLAO</name>
<gene>
    <name evidence="2" type="ORF">Q4Q35_16430</name>
</gene>
<reference evidence="2" key="1">
    <citation type="submission" date="2023-07" db="EMBL/GenBank/DDBJ databases">
        <title>Two novel species in the genus Flavivirga.</title>
        <authorList>
            <person name="Kwon K."/>
        </authorList>
    </citation>
    <scope>NUCLEOTIDE SEQUENCE</scope>
    <source>
        <strain evidence="2">KCTC 52353</strain>
    </source>
</reference>
<comment type="caution">
    <text evidence="2">The sequence shown here is derived from an EMBL/GenBank/DDBJ whole genome shotgun (WGS) entry which is preliminary data.</text>
</comment>
<dbReference type="EMBL" id="JAUOEK010000154">
    <property type="protein sequence ID" value="MDO5971394.1"/>
    <property type="molecule type" value="Genomic_DNA"/>
</dbReference>
<protein>
    <recommendedName>
        <fullName evidence="4">TonB-dependent receptor</fullName>
    </recommendedName>
</protein>
<evidence type="ECO:0000313" key="2">
    <source>
        <dbReference type="EMBL" id="MDO5971394.1"/>
    </source>
</evidence>
<evidence type="ECO:0000256" key="1">
    <source>
        <dbReference type="SAM" id="SignalP"/>
    </source>
</evidence>
<organism evidence="2 3">
    <name type="scientific">Flavivirga aquimarina</name>
    <dbReference type="NCBI Taxonomy" id="2027862"/>
    <lineage>
        <taxon>Bacteria</taxon>
        <taxon>Pseudomonadati</taxon>
        <taxon>Bacteroidota</taxon>
        <taxon>Flavobacteriia</taxon>
        <taxon>Flavobacteriales</taxon>
        <taxon>Flavobacteriaceae</taxon>
        <taxon>Flavivirga</taxon>
    </lineage>
</organism>
<evidence type="ECO:0008006" key="4">
    <source>
        <dbReference type="Google" id="ProtNLM"/>
    </source>
</evidence>